<keyword evidence="1 2" id="KW-0378">Hydrolase</keyword>
<dbReference type="GO" id="GO:0006203">
    <property type="term" value="P:dGTP catabolic process"/>
    <property type="evidence" value="ECO:0007669"/>
    <property type="project" value="TreeGrafter"/>
</dbReference>
<dbReference type="InterPro" id="IPR050135">
    <property type="entry name" value="dGTPase-like"/>
</dbReference>
<dbReference type="Pfam" id="PF01966">
    <property type="entry name" value="HD"/>
    <property type="match status" value="1"/>
</dbReference>
<reference evidence="4 5" key="1">
    <citation type="journal article" date="2013" name="Genome Biol. Evol.">
        <title>Genome evolution and phylogenomic analysis of candidatus kinetoplastibacterium, the betaproteobacterial endosymbionts of strigomonas and angomonas.</title>
        <authorList>
            <person name="Alves J.M."/>
            <person name="Serrano M.G."/>
            <person name="Maia da Silva F."/>
            <person name="Voegtly L.J."/>
            <person name="Matveyev A.V."/>
            <person name="Teixeira M.M."/>
            <person name="Camargo E.P."/>
            <person name="Buck G.A."/>
        </authorList>
    </citation>
    <scope>NUCLEOTIDE SEQUENCE [LARGE SCALE GENOMIC DNA]</scope>
    <source>
        <strain evidence="4 5">TCC036E</strain>
    </source>
</reference>
<dbReference type="InterPro" id="IPR003607">
    <property type="entry name" value="HD/PDEase_dom"/>
</dbReference>
<dbReference type="STRING" id="1208918.CDEE_0145"/>
<dbReference type="InterPro" id="IPR006674">
    <property type="entry name" value="HD_domain"/>
</dbReference>
<dbReference type="InterPro" id="IPR006261">
    <property type="entry name" value="dGTPase"/>
</dbReference>
<dbReference type="HAMAP" id="MF_01212">
    <property type="entry name" value="dGTPase_type2"/>
    <property type="match status" value="1"/>
</dbReference>
<dbReference type="NCBIfam" id="NF002326">
    <property type="entry name" value="PRK01286.1-1"/>
    <property type="match status" value="1"/>
</dbReference>
<gene>
    <name evidence="4" type="ORF">CDEE_0145</name>
</gene>
<evidence type="ECO:0000256" key="2">
    <source>
        <dbReference type="HAMAP-Rule" id="MF_01212"/>
    </source>
</evidence>
<dbReference type="PANTHER" id="PTHR11373:SF43">
    <property type="entry name" value="DEOXYGUANOSINETRIPHOSPHATE TRIPHOSPHOHYDROLASE-LIKE PROTEIN"/>
    <property type="match status" value="1"/>
</dbReference>
<dbReference type="eggNOG" id="COG0232">
    <property type="taxonomic scope" value="Bacteria"/>
</dbReference>
<dbReference type="GO" id="GO:0008832">
    <property type="term" value="F:dGTPase activity"/>
    <property type="evidence" value="ECO:0007669"/>
    <property type="project" value="TreeGrafter"/>
</dbReference>
<dbReference type="InterPro" id="IPR026875">
    <property type="entry name" value="PHydrolase_assoc_dom"/>
</dbReference>
<evidence type="ECO:0000313" key="5">
    <source>
        <dbReference type="Proteomes" id="UP000011686"/>
    </source>
</evidence>
<dbReference type="NCBIfam" id="TIGR01353">
    <property type="entry name" value="dGTP_triPase"/>
    <property type="match status" value="1"/>
</dbReference>
<dbReference type="SUPFAM" id="SSF109604">
    <property type="entry name" value="HD-domain/PDEase-like"/>
    <property type="match status" value="1"/>
</dbReference>
<dbReference type="PANTHER" id="PTHR11373">
    <property type="entry name" value="DEOXYNUCLEOSIDE TRIPHOSPHATE TRIPHOSPHOHYDROLASE"/>
    <property type="match status" value="1"/>
</dbReference>
<dbReference type="SMART" id="SM00471">
    <property type="entry name" value="HDc"/>
    <property type="match status" value="1"/>
</dbReference>
<name>M1LV54_9PROT</name>
<dbReference type="RefSeq" id="WP_015238795.1">
    <property type="nucleotide sequence ID" value="NC_020283.1"/>
</dbReference>
<dbReference type="KEGG" id="kct:CDEE_0145"/>
<keyword evidence="5" id="KW-1185">Reference proteome</keyword>
<dbReference type="HOGENOM" id="CLU_028163_1_0_4"/>
<sequence>MTSILMPYACKPEESKGRLYPENNQRSLNRNNFQRDRDRIIHSKAFRKLDSKTQVFINIDSSSCFRTRLTHSLEVSQIARTIARSMSLSEDLSEAIALAHDLGHAPFGHAGQEEINLSIKNLNMNIGAFEHNLQGLRIVDVLENRYINFNGLNLCFETREGILKHCSKQDAKKLGDIGARFIDGTNPSLEAQLVDYADEIAYNTHDIDDGLNYGLIELKDLKDLYIFGKCFYDIKHLHCEFDEKILILETIRSLINVLVTDLISNSTKIIKQINPKNVYDVRVKCNMIRFSEPIENYLNEIKSFLYLKLYRNDVVLDAAARGRHIIKTLFEIYMNDPRLLPKESLCRYSDHIHQQIVDYISSMTDRDAISCFKSFNR</sequence>
<proteinExistence type="inferred from homology"/>
<dbReference type="EMBL" id="CP003804">
    <property type="protein sequence ID" value="AGF47976.1"/>
    <property type="molecule type" value="Genomic_DNA"/>
</dbReference>
<protein>
    <recommendedName>
        <fullName evidence="2">Deoxyguanosinetriphosphate triphosphohydrolase-like protein</fullName>
    </recommendedName>
</protein>
<dbReference type="Proteomes" id="UP000011686">
    <property type="component" value="Chromosome"/>
</dbReference>
<organism evidence="4 5">
    <name type="scientific">Candidatus Kinetoplastidibacterium crithidiae TCC036E</name>
    <dbReference type="NCBI Taxonomy" id="1208918"/>
    <lineage>
        <taxon>Bacteria</taxon>
        <taxon>Pseudomonadati</taxon>
        <taxon>Pseudomonadota</taxon>
        <taxon>Betaproteobacteria</taxon>
        <taxon>Candidatus Kinetoplastidibacterium</taxon>
    </lineage>
</organism>
<dbReference type="PATRIC" id="fig|1208918.3.peg.676"/>
<dbReference type="Gene3D" id="1.10.3210.10">
    <property type="entry name" value="Hypothetical protein af1432"/>
    <property type="match status" value="1"/>
</dbReference>
<dbReference type="CDD" id="cd00077">
    <property type="entry name" value="HDc"/>
    <property type="match status" value="1"/>
</dbReference>
<evidence type="ECO:0000256" key="1">
    <source>
        <dbReference type="ARBA" id="ARBA00022801"/>
    </source>
</evidence>
<evidence type="ECO:0000313" key="4">
    <source>
        <dbReference type="EMBL" id="AGF47976.1"/>
    </source>
</evidence>
<dbReference type="InterPro" id="IPR023023">
    <property type="entry name" value="dNTPase_2"/>
</dbReference>
<accession>M1LV54</accession>
<dbReference type="AlphaFoldDB" id="M1LV54"/>
<dbReference type="Pfam" id="PF13286">
    <property type="entry name" value="HD_assoc"/>
    <property type="match status" value="1"/>
</dbReference>
<dbReference type="PROSITE" id="PS51831">
    <property type="entry name" value="HD"/>
    <property type="match status" value="1"/>
</dbReference>
<feature type="domain" description="HD" evidence="3">
    <location>
        <begin position="68"/>
        <end position="203"/>
    </location>
</feature>
<evidence type="ECO:0000259" key="3">
    <source>
        <dbReference type="PROSITE" id="PS51831"/>
    </source>
</evidence>
<comment type="similarity">
    <text evidence="2">Belongs to the dGTPase family. Type 2 subfamily.</text>
</comment>